<dbReference type="AlphaFoldDB" id="A0A5B7HCE2"/>
<reference evidence="2 3" key="1">
    <citation type="submission" date="2019-05" db="EMBL/GenBank/DDBJ databases">
        <title>Another draft genome of Portunus trituberculatus and its Hox gene families provides insights of decapod evolution.</title>
        <authorList>
            <person name="Jeong J.-H."/>
            <person name="Song I."/>
            <person name="Kim S."/>
            <person name="Choi T."/>
            <person name="Kim D."/>
            <person name="Ryu S."/>
            <person name="Kim W."/>
        </authorList>
    </citation>
    <scope>NUCLEOTIDE SEQUENCE [LARGE SCALE GENOMIC DNA]</scope>
    <source>
        <tissue evidence="2">Muscle</tissue>
    </source>
</reference>
<protein>
    <submittedName>
        <fullName evidence="2">Uncharacterized protein</fullName>
    </submittedName>
</protein>
<feature type="region of interest" description="Disordered" evidence="1">
    <location>
        <begin position="29"/>
        <end position="49"/>
    </location>
</feature>
<proteinExistence type="predicted"/>
<evidence type="ECO:0000313" key="3">
    <source>
        <dbReference type="Proteomes" id="UP000324222"/>
    </source>
</evidence>
<sequence>MQNVTPKEQPYLYCPARCGGRRGWREQEEVPASVAARPSVRQSSPRHQEVSRTTLHYLHSLPLQASNIPIARTFPEAAKVAAATSLCNIPPPLSPFIAAIRSTGCFSTCPVSLQWLHQLPYARPGGIHDFQ</sequence>
<dbReference type="Proteomes" id="UP000324222">
    <property type="component" value="Unassembled WGS sequence"/>
</dbReference>
<evidence type="ECO:0000256" key="1">
    <source>
        <dbReference type="SAM" id="MobiDB-lite"/>
    </source>
</evidence>
<keyword evidence="3" id="KW-1185">Reference proteome</keyword>
<gene>
    <name evidence="2" type="ORF">E2C01_062906</name>
</gene>
<organism evidence="2 3">
    <name type="scientific">Portunus trituberculatus</name>
    <name type="common">Swimming crab</name>
    <name type="synonym">Neptunus trituberculatus</name>
    <dbReference type="NCBI Taxonomy" id="210409"/>
    <lineage>
        <taxon>Eukaryota</taxon>
        <taxon>Metazoa</taxon>
        <taxon>Ecdysozoa</taxon>
        <taxon>Arthropoda</taxon>
        <taxon>Crustacea</taxon>
        <taxon>Multicrustacea</taxon>
        <taxon>Malacostraca</taxon>
        <taxon>Eumalacostraca</taxon>
        <taxon>Eucarida</taxon>
        <taxon>Decapoda</taxon>
        <taxon>Pleocyemata</taxon>
        <taxon>Brachyura</taxon>
        <taxon>Eubrachyura</taxon>
        <taxon>Portunoidea</taxon>
        <taxon>Portunidae</taxon>
        <taxon>Portuninae</taxon>
        <taxon>Portunus</taxon>
    </lineage>
</organism>
<name>A0A5B7HCE2_PORTR</name>
<accession>A0A5B7HCE2</accession>
<dbReference type="EMBL" id="VSRR010028247">
    <property type="protein sequence ID" value="MPC68702.1"/>
    <property type="molecule type" value="Genomic_DNA"/>
</dbReference>
<evidence type="ECO:0000313" key="2">
    <source>
        <dbReference type="EMBL" id="MPC68702.1"/>
    </source>
</evidence>
<comment type="caution">
    <text evidence="2">The sequence shown here is derived from an EMBL/GenBank/DDBJ whole genome shotgun (WGS) entry which is preliminary data.</text>
</comment>